<feature type="domain" description="Metallo-beta-lactamase" evidence="1">
    <location>
        <begin position="65"/>
        <end position="199"/>
    </location>
</feature>
<name>A0A2R6Y2R1_9BACL</name>
<dbReference type="InterPro" id="IPR036866">
    <property type="entry name" value="RibonucZ/Hydroxyglut_hydro"/>
</dbReference>
<accession>A0A2R6Y2R1</accession>
<sequence>MFFFKIHAKRRFLTVLSYTLIVLPLIVSACGVKASTKPIPAYPVLTWEEGSELKVAFLDLSEGEATLILTSWETLLIDTGSESSWPELKAVLDGWRIKRLDRVFLSSPDDPWSGNAHKLQETYQVGHFMLAPGWSQKILFTKQLPSDKIVIVQSGDGLQLKNGARIDVLNPSDPIPLSPHNQSLVLRLTYGEIRFLFTGAVDEHMEKALITKYDMHTEVLKVSSCGAPWGTSEQFLRESDPQVAVKFSNCGMRFDDAPTRRRLLAQWVELYETAEDGAVIMDVHRDDYDVSYMQREKH</sequence>
<dbReference type="Proteomes" id="UP000244338">
    <property type="component" value="Unassembled WGS sequence"/>
</dbReference>
<dbReference type="PROSITE" id="PS51257">
    <property type="entry name" value="PROKAR_LIPOPROTEIN"/>
    <property type="match status" value="1"/>
</dbReference>
<proteinExistence type="predicted"/>
<dbReference type="PANTHER" id="PTHR30619">
    <property type="entry name" value="DNA INTERNALIZATION/COMPETENCE PROTEIN COMEC/REC2"/>
    <property type="match status" value="1"/>
</dbReference>
<dbReference type="AlphaFoldDB" id="A0A2R6Y2R1"/>
<evidence type="ECO:0000259" key="1">
    <source>
        <dbReference type="Pfam" id="PF00753"/>
    </source>
</evidence>
<dbReference type="PANTHER" id="PTHR30619:SF1">
    <property type="entry name" value="RECOMBINATION PROTEIN 2"/>
    <property type="match status" value="1"/>
</dbReference>
<gene>
    <name evidence="2" type="ORF">BSOLF_2496</name>
</gene>
<dbReference type="Gene3D" id="3.60.15.10">
    <property type="entry name" value="Ribonuclease Z/Hydroxyacylglutathione hydrolase-like"/>
    <property type="match status" value="1"/>
</dbReference>
<reference evidence="3" key="1">
    <citation type="journal article" date="2018" name="Sci. Rep.">
        <title>Lignite coal burning seam in the remote Altai Mountains harbors a hydrogen-driven thermophilic microbial community.</title>
        <authorList>
            <person name="Kadnikov V.V."/>
            <person name="Mardanov A.V."/>
            <person name="Ivasenko D.A."/>
            <person name="Antsiferov D.V."/>
            <person name="Beletsky A.V."/>
            <person name="Karnachuk O.V."/>
            <person name="Ravin N.V."/>
        </authorList>
    </citation>
    <scope>NUCLEOTIDE SEQUENCE [LARGE SCALE GENOMIC DNA]</scope>
</reference>
<dbReference type="InterPro" id="IPR001279">
    <property type="entry name" value="Metallo-B-lactamas"/>
</dbReference>
<dbReference type="Pfam" id="PF00753">
    <property type="entry name" value="Lactamase_B"/>
    <property type="match status" value="1"/>
</dbReference>
<comment type="caution">
    <text evidence="2">The sequence shown here is derived from an EMBL/GenBank/DDBJ whole genome shotgun (WGS) entry which is preliminary data.</text>
</comment>
<organism evidence="2 3">
    <name type="scientific">Candidatus Carbonibacillus altaicus</name>
    <dbReference type="NCBI Taxonomy" id="2163959"/>
    <lineage>
        <taxon>Bacteria</taxon>
        <taxon>Bacillati</taxon>
        <taxon>Bacillota</taxon>
        <taxon>Bacilli</taxon>
        <taxon>Bacillales</taxon>
        <taxon>Candidatus Carbonibacillus</taxon>
    </lineage>
</organism>
<dbReference type="EMBL" id="PEBX01000016">
    <property type="protein sequence ID" value="PTQ56935.1"/>
    <property type="molecule type" value="Genomic_DNA"/>
</dbReference>
<dbReference type="SUPFAM" id="SSF56281">
    <property type="entry name" value="Metallo-hydrolase/oxidoreductase"/>
    <property type="match status" value="1"/>
</dbReference>
<evidence type="ECO:0000313" key="2">
    <source>
        <dbReference type="EMBL" id="PTQ56935.1"/>
    </source>
</evidence>
<dbReference type="InterPro" id="IPR052159">
    <property type="entry name" value="Competence_DNA_uptake"/>
</dbReference>
<evidence type="ECO:0000313" key="3">
    <source>
        <dbReference type="Proteomes" id="UP000244338"/>
    </source>
</evidence>
<protein>
    <submittedName>
        <fullName evidence="2">Late competence protein ComEC, DNA transport</fullName>
    </submittedName>
</protein>